<evidence type="ECO:0000313" key="13">
    <source>
        <dbReference type="EMBL" id="AMJ80306.1"/>
    </source>
</evidence>
<evidence type="ECO:0000256" key="12">
    <source>
        <dbReference type="RuleBase" id="RU004155"/>
    </source>
</evidence>
<evidence type="ECO:0000256" key="11">
    <source>
        <dbReference type="HAMAP-Rule" id="MF_00492"/>
    </source>
</evidence>
<evidence type="ECO:0000256" key="7">
    <source>
        <dbReference type="ARBA" id="ARBA00022679"/>
    </source>
</evidence>
<sequence length="317" mass="35716">MKNQLDALRDMTTVVADTGDVDAIKKYQPYDATTNPSLILKAASLPQYQHLIDKSLSWAWAQTNKKARQIMYANDMLCVLIGKEISESVPGKVSTEVDARLSFDTLATIDKARQLIRLYEEEGVDKSRILIKMASTWEGIKAAEQLEQEGIHCNLTLLFSFAQARACAEANVYLISPFVGRILDWYKSYHNVTEYSPEDDPGVKSVTEIYNYYKVHGYKTVVMGASFRNIGEIQALAGCDRLTISPQLLEALANCSDPLPRKLIDKEEHEVPPTPIDEATFRWQMNQNAMATEKLAEGIRNFAIDQQKLENMLADKL</sequence>
<dbReference type="Gene3D" id="3.20.20.70">
    <property type="entry name" value="Aldolase class I"/>
    <property type="match status" value="1"/>
</dbReference>
<dbReference type="InterPro" id="IPR004730">
    <property type="entry name" value="Transaldolase_1"/>
</dbReference>
<evidence type="ECO:0000256" key="5">
    <source>
        <dbReference type="ARBA" id="ARBA00013151"/>
    </source>
</evidence>
<dbReference type="GO" id="GO:0006098">
    <property type="term" value="P:pentose-phosphate shunt"/>
    <property type="evidence" value="ECO:0007669"/>
    <property type="project" value="UniProtKB-UniRule"/>
</dbReference>
<dbReference type="SUPFAM" id="SSF51569">
    <property type="entry name" value="Aldolase"/>
    <property type="match status" value="1"/>
</dbReference>
<evidence type="ECO:0000256" key="8">
    <source>
        <dbReference type="ARBA" id="ARBA00023126"/>
    </source>
</evidence>
<evidence type="ECO:0000256" key="4">
    <source>
        <dbReference type="ARBA" id="ARBA00008012"/>
    </source>
</evidence>
<evidence type="ECO:0000256" key="10">
    <source>
        <dbReference type="ARBA" id="ARBA00048810"/>
    </source>
</evidence>
<dbReference type="PANTHER" id="PTHR10683">
    <property type="entry name" value="TRANSALDOLASE"/>
    <property type="match status" value="1"/>
</dbReference>
<comment type="similarity">
    <text evidence="4 11 12">Belongs to the transaldolase family. Type 1 subfamily.</text>
</comment>
<comment type="function">
    <text evidence="1 11 12">Transaldolase is important for the balance of metabolites in the pentose-phosphate pathway.</text>
</comment>
<keyword evidence="9 11" id="KW-0704">Schiff base</keyword>
<evidence type="ECO:0000313" key="14">
    <source>
        <dbReference type="Proteomes" id="UP000061468"/>
    </source>
</evidence>
<dbReference type="RefSeq" id="WP_015068491.1">
    <property type="nucleotide sequence ID" value="NZ_CAXGIV010000001.1"/>
</dbReference>
<comment type="subcellular location">
    <subcellularLocation>
        <location evidence="2 11">Cytoplasm</location>
    </subcellularLocation>
</comment>
<dbReference type="GO" id="GO:0005975">
    <property type="term" value="P:carbohydrate metabolic process"/>
    <property type="evidence" value="ECO:0007669"/>
    <property type="project" value="InterPro"/>
</dbReference>
<evidence type="ECO:0000256" key="1">
    <source>
        <dbReference type="ARBA" id="ARBA00003518"/>
    </source>
</evidence>
<dbReference type="NCBIfam" id="TIGR00874">
    <property type="entry name" value="talAB"/>
    <property type="match status" value="1"/>
</dbReference>
<dbReference type="GO" id="GO:0005829">
    <property type="term" value="C:cytosol"/>
    <property type="evidence" value="ECO:0007669"/>
    <property type="project" value="TreeGrafter"/>
</dbReference>
<dbReference type="InterPro" id="IPR001585">
    <property type="entry name" value="TAL/FSA"/>
</dbReference>
<dbReference type="Proteomes" id="UP000061468">
    <property type="component" value="Chromosome"/>
</dbReference>
<comment type="pathway">
    <text evidence="3 11 12">Carbohydrate degradation; pentose phosphate pathway; D-glyceraldehyde 3-phosphate and beta-D-fructose 6-phosphate from D-ribose 5-phosphate and D-xylulose 5-phosphate (non-oxidative stage): step 2/3.</text>
</comment>
<organism evidence="13 14">
    <name type="scientific">Alteromonas mediterranea</name>
    <dbReference type="NCBI Taxonomy" id="314275"/>
    <lineage>
        <taxon>Bacteria</taxon>
        <taxon>Pseudomonadati</taxon>
        <taxon>Pseudomonadota</taxon>
        <taxon>Gammaproteobacteria</taxon>
        <taxon>Alteromonadales</taxon>
        <taxon>Alteromonadaceae</taxon>
        <taxon>Alteromonas/Salinimonas group</taxon>
        <taxon>Alteromonas</taxon>
    </lineage>
</organism>
<proteinExistence type="inferred from homology"/>
<dbReference type="FunFam" id="3.20.20.70:FF:000002">
    <property type="entry name" value="Transaldolase"/>
    <property type="match status" value="1"/>
</dbReference>
<protein>
    <recommendedName>
        <fullName evidence="5 11">Transaldolase</fullName>
        <ecNumber evidence="5 11">2.2.1.2</ecNumber>
    </recommendedName>
</protein>
<keyword evidence="7 11" id="KW-0808">Transferase</keyword>
<comment type="catalytic activity">
    <reaction evidence="10 11 12">
        <text>D-sedoheptulose 7-phosphate + D-glyceraldehyde 3-phosphate = D-erythrose 4-phosphate + beta-D-fructose 6-phosphate</text>
        <dbReference type="Rhea" id="RHEA:17053"/>
        <dbReference type="ChEBI" id="CHEBI:16897"/>
        <dbReference type="ChEBI" id="CHEBI:57483"/>
        <dbReference type="ChEBI" id="CHEBI:57634"/>
        <dbReference type="ChEBI" id="CHEBI:59776"/>
        <dbReference type="EC" id="2.2.1.2"/>
    </reaction>
</comment>
<dbReference type="NCBIfam" id="NF009001">
    <property type="entry name" value="PRK12346.1"/>
    <property type="match status" value="1"/>
</dbReference>
<dbReference type="EC" id="2.2.1.2" evidence="5 11"/>
<dbReference type="EMBL" id="CP013928">
    <property type="protein sequence ID" value="AMJ80306.1"/>
    <property type="molecule type" value="Genomic_DNA"/>
</dbReference>
<dbReference type="HAMAP" id="MF_00492">
    <property type="entry name" value="Transaldolase_1"/>
    <property type="match status" value="1"/>
</dbReference>
<dbReference type="AlphaFoldDB" id="A0AAC8XNH6"/>
<evidence type="ECO:0000256" key="6">
    <source>
        <dbReference type="ARBA" id="ARBA00022490"/>
    </source>
</evidence>
<dbReference type="InterPro" id="IPR018225">
    <property type="entry name" value="Transaldolase_AS"/>
</dbReference>
<evidence type="ECO:0000256" key="3">
    <source>
        <dbReference type="ARBA" id="ARBA00004857"/>
    </source>
</evidence>
<dbReference type="PANTHER" id="PTHR10683:SF18">
    <property type="entry name" value="TRANSALDOLASE"/>
    <property type="match status" value="1"/>
</dbReference>
<dbReference type="InterPro" id="IPR013785">
    <property type="entry name" value="Aldolase_TIM"/>
</dbReference>
<dbReference type="CDD" id="cd00957">
    <property type="entry name" value="Transaldolase_TalAB"/>
    <property type="match status" value="1"/>
</dbReference>
<dbReference type="PROSITE" id="PS00958">
    <property type="entry name" value="TRANSALDOLASE_2"/>
    <property type="match status" value="1"/>
</dbReference>
<gene>
    <name evidence="11" type="primary">tal</name>
    <name evidence="13" type="ORF">AV942_19465</name>
</gene>
<dbReference type="Pfam" id="PF00923">
    <property type="entry name" value="TAL_FSA"/>
    <property type="match status" value="1"/>
</dbReference>
<evidence type="ECO:0000256" key="9">
    <source>
        <dbReference type="ARBA" id="ARBA00023270"/>
    </source>
</evidence>
<accession>A0AAC8XNH6</accession>
<keyword evidence="6 11" id="KW-0963">Cytoplasm</keyword>
<dbReference type="PROSITE" id="PS01054">
    <property type="entry name" value="TRANSALDOLASE_1"/>
    <property type="match status" value="1"/>
</dbReference>
<evidence type="ECO:0000256" key="2">
    <source>
        <dbReference type="ARBA" id="ARBA00004496"/>
    </source>
</evidence>
<feature type="active site" description="Schiff-base intermediate with substrate" evidence="11">
    <location>
        <position position="132"/>
    </location>
</feature>
<dbReference type="GO" id="GO:0004801">
    <property type="term" value="F:transaldolase activity"/>
    <property type="evidence" value="ECO:0007669"/>
    <property type="project" value="UniProtKB-UniRule"/>
</dbReference>
<reference evidence="13 14" key="1">
    <citation type="submission" date="2015-12" db="EMBL/GenBank/DDBJ databases">
        <title>Intraspecies pangenome expansion in the marine bacterium Alteromonas.</title>
        <authorList>
            <person name="Lopez-Perez M."/>
            <person name="Rodriguez-Valera F."/>
        </authorList>
    </citation>
    <scope>NUCLEOTIDE SEQUENCE [LARGE SCALE GENOMIC DNA]</scope>
    <source>
        <strain evidence="13 14">UM8</strain>
    </source>
</reference>
<keyword evidence="8 11" id="KW-0570">Pentose shunt</keyword>
<name>A0AAC8XNH6_9ALTE</name>